<evidence type="ECO:0000256" key="10">
    <source>
        <dbReference type="RuleBase" id="RU361156"/>
    </source>
</evidence>
<dbReference type="Gene3D" id="3.40.50.1820">
    <property type="entry name" value="alpha/beta hydrolase"/>
    <property type="match status" value="2"/>
</dbReference>
<dbReference type="FunFam" id="3.40.50.11320:FF:000001">
    <property type="entry name" value="Carboxypeptidase"/>
    <property type="match status" value="1"/>
</dbReference>
<evidence type="ECO:0000256" key="2">
    <source>
        <dbReference type="ARBA" id="ARBA00009431"/>
    </source>
</evidence>
<evidence type="ECO:0000256" key="5">
    <source>
        <dbReference type="ARBA" id="ARBA00022670"/>
    </source>
</evidence>
<name>A0AAQ3T370_PASNO</name>
<dbReference type="AlphaFoldDB" id="A0AAQ3T370"/>
<dbReference type="FunFam" id="3.40.50.1820:FF:000573">
    <property type="entry name" value="Carboxypeptidase"/>
    <property type="match status" value="1"/>
</dbReference>
<comment type="similarity">
    <text evidence="2 10">Belongs to the peptidase S10 family.</text>
</comment>
<dbReference type="InterPro" id="IPR018202">
    <property type="entry name" value="Ser_caboxypep_ser_AS"/>
</dbReference>
<reference evidence="11 12" key="1">
    <citation type="submission" date="2024-02" db="EMBL/GenBank/DDBJ databases">
        <title>High-quality chromosome-scale genome assembly of Pensacola bahiagrass (Paspalum notatum Flugge var. saurae).</title>
        <authorList>
            <person name="Vega J.M."/>
            <person name="Podio M."/>
            <person name="Orjuela J."/>
            <person name="Siena L.A."/>
            <person name="Pessino S.C."/>
            <person name="Combes M.C."/>
            <person name="Mariac C."/>
            <person name="Albertini E."/>
            <person name="Pupilli F."/>
            <person name="Ortiz J.P.A."/>
            <person name="Leblanc O."/>
        </authorList>
    </citation>
    <scope>NUCLEOTIDE SEQUENCE [LARGE SCALE GENOMIC DNA]</scope>
    <source>
        <strain evidence="11">R1</strain>
        <tissue evidence="11">Leaf</tissue>
    </source>
</reference>
<evidence type="ECO:0000256" key="1">
    <source>
        <dbReference type="ARBA" id="ARBA00004613"/>
    </source>
</evidence>
<protein>
    <recommendedName>
        <fullName evidence="10">Carboxypeptidase</fullName>
        <ecNumber evidence="10">3.4.16.-</ecNumber>
    </recommendedName>
</protein>
<evidence type="ECO:0000256" key="7">
    <source>
        <dbReference type="ARBA" id="ARBA00022801"/>
    </source>
</evidence>
<evidence type="ECO:0000256" key="9">
    <source>
        <dbReference type="ARBA" id="ARBA00023180"/>
    </source>
</evidence>
<dbReference type="Pfam" id="PF00450">
    <property type="entry name" value="Peptidase_S10"/>
    <property type="match status" value="3"/>
</dbReference>
<dbReference type="GO" id="GO:0004185">
    <property type="term" value="F:serine-type carboxypeptidase activity"/>
    <property type="evidence" value="ECO:0007669"/>
    <property type="project" value="UniProtKB-UniRule"/>
</dbReference>
<dbReference type="Proteomes" id="UP001341281">
    <property type="component" value="Chromosome 03"/>
</dbReference>
<dbReference type="Gene3D" id="3.40.50.11320">
    <property type="match status" value="1"/>
</dbReference>
<evidence type="ECO:0000256" key="8">
    <source>
        <dbReference type="ARBA" id="ARBA00023157"/>
    </source>
</evidence>
<dbReference type="EMBL" id="CP144747">
    <property type="protein sequence ID" value="WVZ65242.1"/>
    <property type="molecule type" value="Genomic_DNA"/>
</dbReference>
<dbReference type="PRINTS" id="PR00724">
    <property type="entry name" value="CRBOXYPTASEC"/>
</dbReference>
<dbReference type="GO" id="GO:0006508">
    <property type="term" value="P:proteolysis"/>
    <property type="evidence" value="ECO:0007669"/>
    <property type="project" value="UniProtKB-KW"/>
</dbReference>
<proteinExistence type="inferred from homology"/>
<evidence type="ECO:0000256" key="3">
    <source>
        <dbReference type="ARBA" id="ARBA00022525"/>
    </source>
</evidence>
<dbReference type="GO" id="GO:0005773">
    <property type="term" value="C:vacuole"/>
    <property type="evidence" value="ECO:0007669"/>
    <property type="project" value="TreeGrafter"/>
</dbReference>
<dbReference type="EC" id="3.4.16.-" evidence="10"/>
<dbReference type="InterPro" id="IPR001563">
    <property type="entry name" value="Peptidase_S10"/>
</dbReference>
<dbReference type="FunFam" id="3.40.50.1820:FF:000030">
    <property type="entry name" value="Carboxypeptidase"/>
    <property type="match status" value="1"/>
</dbReference>
<dbReference type="Gene3D" id="6.10.250.940">
    <property type="match status" value="1"/>
</dbReference>
<evidence type="ECO:0000313" key="12">
    <source>
        <dbReference type="Proteomes" id="UP001341281"/>
    </source>
</evidence>
<keyword evidence="8" id="KW-1015">Disulfide bond</keyword>
<dbReference type="SUPFAM" id="SSF53474">
    <property type="entry name" value="alpha/beta-Hydrolases"/>
    <property type="match status" value="2"/>
</dbReference>
<evidence type="ECO:0000256" key="6">
    <source>
        <dbReference type="ARBA" id="ARBA00022729"/>
    </source>
</evidence>
<organism evidence="11 12">
    <name type="scientific">Paspalum notatum var. saurae</name>
    <dbReference type="NCBI Taxonomy" id="547442"/>
    <lineage>
        <taxon>Eukaryota</taxon>
        <taxon>Viridiplantae</taxon>
        <taxon>Streptophyta</taxon>
        <taxon>Embryophyta</taxon>
        <taxon>Tracheophyta</taxon>
        <taxon>Spermatophyta</taxon>
        <taxon>Magnoliopsida</taxon>
        <taxon>Liliopsida</taxon>
        <taxon>Poales</taxon>
        <taxon>Poaceae</taxon>
        <taxon>PACMAD clade</taxon>
        <taxon>Panicoideae</taxon>
        <taxon>Andropogonodae</taxon>
        <taxon>Paspaleae</taxon>
        <taxon>Paspalinae</taxon>
        <taxon>Paspalum</taxon>
    </lineage>
</organism>
<keyword evidence="4 10" id="KW-0121">Carboxypeptidase</keyword>
<keyword evidence="3" id="KW-0964">Secreted</keyword>
<keyword evidence="7 10" id="KW-0378">Hydrolase</keyword>
<dbReference type="PROSITE" id="PS00131">
    <property type="entry name" value="CARBOXYPEPT_SER_SER"/>
    <property type="match status" value="2"/>
</dbReference>
<dbReference type="InterPro" id="IPR029058">
    <property type="entry name" value="AB_hydrolase_fold"/>
</dbReference>
<accession>A0AAQ3T370</accession>
<evidence type="ECO:0000313" key="11">
    <source>
        <dbReference type="EMBL" id="WVZ65242.1"/>
    </source>
</evidence>
<sequence length="946" mass="105434">MAKSLRQISRCILLAILVAAVVPLTTNAALLNQAALLSQFLERQAKANPNADEADPWADPASSFAHLPTYCKNPSGSKEADRIAALPGQPPRVNFEQYAGYVTVDEEHGRALFYYFVESPYDAASKPLLLWLNGGPGCSSLGAGAMTELGPFRVNPDGKTLSRNKHAWNNVANVIFLESPAGVGFSYSNTSSDYDKSGDSRTAVDSYIFLLNWLERFPEYKGRDFYIAGESYGGHYVPELAAVIVAVRKITGKNPTNLKGIIFGNPLLDGYKNRKGQLEFLWNHGVISDEVWDNITQHCSFGPSDGLPCGEAIQSVQIGDIDTYNIYAPMCIQAPNGTSYSSSYLPGYDPCIDIYVDVYLNNPEVQKAIHAKMNTDWSLCAGDMDDKCPLTATRYSVKDLNLTITKPWRPCVIPWNWNKAPVTMVPMMSWLVDTGLRVWLYSGDMDSVCSLTATRYSEGSQSDCHRTMETLVGGYVQQDRRGFTFASVRGAGRMVPSFQPERSMVLFHSFLNGVLPLGPPSGTKEADHILGLPGQPPRVNFRQYSGYVTVNPDQGRELFYYFVESPYDAATKPLILWLNGGPGCSSLGFGAMKELGPFRVNPDGTLRRNKHSWNNLANVIFLESPAGVGFSFSKNTSYYDDVGDQSTAEDTYVFLVKWLERFPEYKGRDFYISGESYGGHYVPELATVVMYMNHHFPGLVDPINLKGIIFGNPLLDDYLNGKGELEFLWSHGVISDEVWARILANCTFTPSDDWPCFVAAHSFQRGNIDRYNIYAPVCLQSRNGTYYPSSHSIPGYDPCSYHYIQPYLDRHEVKQALHARVDTKWEGCNLDLAWNDSPEFMVPIIKRLINNGLKVWIYSGDFDSICSLTATRFSVNDLKLSITAKWRPWYTPDSEVGGYVQQYQGGFTLASVRAAGHLVPTFQPKRSLVLLYAFLKNMLPPADIPN</sequence>
<keyword evidence="6" id="KW-0732">Signal</keyword>
<keyword evidence="9" id="KW-0325">Glycoprotein</keyword>
<keyword evidence="5 10" id="KW-0645">Protease</keyword>
<dbReference type="PANTHER" id="PTHR11802">
    <property type="entry name" value="SERINE PROTEASE FAMILY S10 SERINE CARBOXYPEPTIDASE"/>
    <property type="match status" value="1"/>
</dbReference>
<evidence type="ECO:0000256" key="4">
    <source>
        <dbReference type="ARBA" id="ARBA00022645"/>
    </source>
</evidence>
<gene>
    <name evidence="11" type="ORF">U9M48_014642</name>
</gene>
<dbReference type="PANTHER" id="PTHR11802:SF60">
    <property type="entry name" value="CARBOXYPEPTIDASE"/>
    <property type="match status" value="1"/>
</dbReference>
<dbReference type="GO" id="GO:0005576">
    <property type="term" value="C:extracellular region"/>
    <property type="evidence" value="ECO:0007669"/>
    <property type="project" value="UniProtKB-SubCell"/>
</dbReference>
<keyword evidence="12" id="KW-1185">Reference proteome</keyword>
<comment type="subcellular location">
    <subcellularLocation>
        <location evidence="1">Secreted</location>
    </subcellularLocation>
</comment>